<feature type="compositionally biased region" description="Basic residues" evidence="1">
    <location>
        <begin position="272"/>
        <end position="284"/>
    </location>
</feature>
<keyword evidence="3" id="KW-1185">Reference proteome</keyword>
<dbReference type="AlphaFoldDB" id="A0A5Q4BHQ8"/>
<feature type="compositionally biased region" description="Low complexity" evidence="1">
    <location>
        <begin position="50"/>
        <end position="68"/>
    </location>
</feature>
<dbReference type="EMBL" id="PUHP01001250">
    <property type="protein sequence ID" value="TQN66321.1"/>
    <property type="molecule type" value="Genomic_DNA"/>
</dbReference>
<feature type="compositionally biased region" description="Low complexity" evidence="1">
    <location>
        <begin position="117"/>
        <end position="128"/>
    </location>
</feature>
<feature type="region of interest" description="Disordered" evidence="1">
    <location>
        <begin position="47"/>
        <end position="300"/>
    </location>
</feature>
<feature type="compositionally biased region" description="Low complexity" evidence="1">
    <location>
        <begin position="83"/>
        <end position="97"/>
    </location>
</feature>
<sequence length="300" mass="31178">MAPSRPSSGPEAPKLPASADFNALYNRISLASAKQATFLTSMRAKYPSLARSASPKTPSTAAPAPAATNGGTFSSLGRPEPEPTAAVAAAAPVAPSRTPRDDADLRFENPNTGLGYAAPKSEQAASAATRDLSRRLLGNKRGRAEDPKAAAAAALAKRRLQDEESEEEEGRSGVGRSKKRRVRRESLEPAGPEPPAAAAASAPVVEVTVDKADVEMREGDEAPAEVSLPDDVQGMKRDGAEREDASGSVEDVAVPADPAEPGSRPNLGETSKKRRKKNRNKKNKAAAAAAAAGASEREDE</sequence>
<feature type="compositionally biased region" description="Basic and acidic residues" evidence="1">
    <location>
        <begin position="98"/>
        <end position="107"/>
    </location>
</feature>
<dbReference type="Proteomes" id="UP000326340">
    <property type="component" value="Unassembled WGS sequence"/>
</dbReference>
<name>A0A5Q4BHQ8_9PEZI</name>
<evidence type="ECO:0000256" key="1">
    <source>
        <dbReference type="SAM" id="MobiDB-lite"/>
    </source>
</evidence>
<evidence type="ECO:0000313" key="3">
    <source>
        <dbReference type="Proteomes" id="UP000326340"/>
    </source>
</evidence>
<evidence type="ECO:0000313" key="2">
    <source>
        <dbReference type="EMBL" id="TQN66321.1"/>
    </source>
</evidence>
<feature type="compositionally biased region" description="Low complexity" evidence="1">
    <location>
        <begin position="196"/>
        <end position="207"/>
    </location>
</feature>
<accession>A0A5Q4BHQ8</accession>
<feature type="compositionally biased region" description="Basic and acidic residues" evidence="1">
    <location>
        <begin position="233"/>
        <end position="245"/>
    </location>
</feature>
<reference evidence="2 3" key="1">
    <citation type="journal article" date="2019" name="Sci. Rep.">
        <title>Colletotrichum shisoi sp. nov., an anthracnose pathogen of Perilla frutescens in Japan: molecular phylogenetic, morphological and genomic evidence.</title>
        <authorList>
            <person name="Gan P."/>
            <person name="Tsushima A."/>
            <person name="Hiroyama R."/>
            <person name="Narusaka M."/>
            <person name="Takano Y."/>
            <person name="Narusaka Y."/>
            <person name="Kawaradani M."/>
            <person name="Damm U."/>
            <person name="Shirasu K."/>
        </authorList>
    </citation>
    <scope>NUCLEOTIDE SEQUENCE [LARGE SCALE GENOMIC DNA]</scope>
    <source>
        <strain evidence="2 3">PG-2018a</strain>
    </source>
</reference>
<dbReference type="OrthoDB" id="4851671at2759"/>
<organism evidence="2 3">
    <name type="scientific">Colletotrichum shisoi</name>
    <dbReference type="NCBI Taxonomy" id="2078593"/>
    <lineage>
        <taxon>Eukaryota</taxon>
        <taxon>Fungi</taxon>
        <taxon>Dikarya</taxon>
        <taxon>Ascomycota</taxon>
        <taxon>Pezizomycotina</taxon>
        <taxon>Sordariomycetes</taxon>
        <taxon>Hypocreomycetidae</taxon>
        <taxon>Glomerellales</taxon>
        <taxon>Glomerellaceae</taxon>
        <taxon>Colletotrichum</taxon>
        <taxon>Colletotrichum destructivum species complex</taxon>
    </lineage>
</organism>
<feature type="compositionally biased region" description="Basic and acidic residues" evidence="1">
    <location>
        <begin position="208"/>
        <end position="220"/>
    </location>
</feature>
<comment type="caution">
    <text evidence="2">The sequence shown here is derived from an EMBL/GenBank/DDBJ whole genome shotgun (WGS) entry which is preliminary data.</text>
</comment>
<gene>
    <name evidence="2" type="ORF">CSHISOI_09135</name>
</gene>
<protein>
    <submittedName>
        <fullName evidence="2">Uncharacterized protein</fullName>
    </submittedName>
</protein>
<proteinExistence type="predicted"/>